<evidence type="ECO:0008006" key="4">
    <source>
        <dbReference type="Google" id="ProtNLM"/>
    </source>
</evidence>
<dbReference type="Gene3D" id="2.60.40.10">
    <property type="entry name" value="Immunoglobulins"/>
    <property type="match status" value="4"/>
</dbReference>
<reference evidence="2 3" key="2">
    <citation type="submission" date="2019-09" db="EMBL/GenBank/DDBJ databases">
        <authorList>
            <person name="Jin C."/>
        </authorList>
    </citation>
    <scope>NUCLEOTIDE SEQUENCE [LARGE SCALE GENOMIC DNA]</scope>
    <source>
        <strain evidence="2 3">BN140078</strain>
    </source>
</reference>
<proteinExistence type="predicted"/>
<keyword evidence="1" id="KW-0732">Signal</keyword>
<name>A0A5B2VJG9_9BACT</name>
<dbReference type="InterPro" id="IPR036116">
    <property type="entry name" value="FN3_sf"/>
</dbReference>
<evidence type="ECO:0000313" key="2">
    <source>
        <dbReference type="EMBL" id="KAA2238710.1"/>
    </source>
</evidence>
<feature type="chain" id="PRO_5023091128" description="Fibronectin type 3 domain-containing protein" evidence="1">
    <location>
        <begin position="24"/>
        <end position="691"/>
    </location>
</feature>
<dbReference type="EMBL" id="VUOC01000004">
    <property type="protein sequence ID" value="KAA2238710.1"/>
    <property type="molecule type" value="Genomic_DNA"/>
</dbReference>
<reference evidence="2 3" key="1">
    <citation type="submission" date="2019-09" db="EMBL/GenBank/DDBJ databases">
        <title>Chitinophaga ginsengihumi sp. nov., isolated from soil of ginseng rhizosphere.</title>
        <authorList>
            <person name="Lee J."/>
        </authorList>
    </citation>
    <scope>NUCLEOTIDE SEQUENCE [LARGE SCALE GENOMIC DNA]</scope>
    <source>
        <strain evidence="2 3">BN140078</strain>
    </source>
</reference>
<gene>
    <name evidence="2" type="ORF">F0L74_21060</name>
</gene>
<dbReference type="RefSeq" id="WP_149839889.1">
    <property type="nucleotide sequence ID" value="NZ_VUOC01000004.1"/>
</dbReference>
<evidence type="ECO:0000256" key="1">
    <source>
        <dbReference type="SAM" id="SignalP"/>
    </source>
</evidence>
<evidence type="ECO:0000313" key="3">
    <source>
        <dbReference type="Proteomes" id="UP000324611"/>
    </source>
</evidence>
<sequence length="691" mass="78222">MYRILSSALFLLLLLLVGLPDAAAQQEHRIVGVADAQPDKRTIRLRWSPASYVAWEMGNKYGYTVERFTIAANGQLIEQPKPVLLTPRPLAPYTLFQMETAAQQEPRIAVVAEMLYGDKVEKIRPEEGIGAWFENQNQLNWRMAMALLSCDMSIDVAKSAGLYLEDHNVKRGERYVYRIALAKQPANLVIDTAIVAASLDEPTRLVRPQELAIVCADRTATLGWLTSYSKQLYTAYTIERATDGKNFRPVTPLPILPTGPDAAGFSYYQDSLPDNETKYSYRVRGITPFGDNGPWSQTVEGTGVTDVADRPIVDTIIVKDNKQITLRWQLPGKLSKQLSQVMVTRADNSKGPFLPIATFKTPVYEFVDEKPQGTNYYRIKGVTKNGKTIYSFPYFAQIIDTIPPAMPTGLAGKIDSLGIVTLQWAQNREKDLQGYRVFRANSAKEEFIEVTRDIMPQPQFTDTVTLHTLTSKVYYRIIAVDKNYNTSDYTAFLEIKRPDTIAPSAPLITNAFRSDSLRAIVLQWRNSASTDVVKYTLYRINTKDSTRGLAAAWDSTNKREAFADTAVQLGNTYYYELSAWDGAGNQARELSGDVWFETGKRAAITDWKATVNDRKHQVLLSWRHTLQDVKQYRIYRAKNNEPFTLYATQNEGPHEWADEEVHLGNIYRYRITAVLKGDVKTEMSRVLEVKF</sequence>
<dbReference type="Proteomes" id="UP000324611">
    <property type="component" value="Unassembled WGS sequence"/>
</dbReference>
<organism evidence="2 3">
    <name type="scientific">Chitinophaga agrisoli</name>
    <dbReference type="NCBI Taxonomy" id="2607653"/>
    <lineage>
        <taxon>Bacteria</taxon>
        <taxon>Pseudomonadati</taxon>
        <taxon>Bacteroidota</taxon>
        <taxon>Chitinophagia</taxon>
        <taxon>Chitinophagales</taxon>
        <taxon>Chitinophagaceae</taxon>
        <taxon>Chitinophaga</taxon>
    </lineage>
</organism>
<dbReference type="SUPFAM" id="SSF49265">
    <property type="entry name" value="Fibronectin type III"/>
    <property type="match status" value="2"/>
</dbReference>
<keyword evidence="3" id="KW-1185">Reference proteome</keyword>
<accession>A0A5B2VJG9</accession>
<comment type="caution">
    <text evidence="2">The sequence shown here is derived from an EMBL/GenBank/DDBJ whole genome shotgun (WGS) entry which is preliminary data.</text>
</comment>
<dbReference type="AlphaFoldDB" id="A0A5B2VJG9"/>
<protein>
    <recommendedName>
        <fullName evidence="4">Fibronectin type 3 domain-containing protein</fullName>
    </recommendedName>
</protein>
<dbReference type="InterPro" id="IPR013783">
    <property type="entry name" value="Ig-like_fold"/>
</dbReference>
<feature type="signal peptide" evidence="1">
    <location>
        <begin position="1"/>
        <end position="23"/>
    </location>
</feature>